<dbReference type="CDD" id="cd01408">
    <property type="entry name" value="SIRT1"/>
    <property type="match status" value="1"/>
</dbReference>
<feature type="binding site" evidence="10">
    <location>
        <position position="437"/>
    </location>
    <ligand>
        <name>Zn(2+)</name>
        <dbReference type="ChEBI" id="CHEBI:29105"/>
    </ligand>
</feature>
<dbReference type="SUPFAM" id="SSF52467">
    <property type="entry name" value="DHS-like NAD/FAD-binding domain"/>
    <property type="match status" value="1"/>
</dbReference>
<feature type="region of interest" description="Disordered" evidence="11">
    <location>
        <begin position="560"/>
        <end position="594"/>
    </location>
</feature>
<evidence type="ECO:0000256" key="9">
    <source>
        <dbReference type="ARBA" id="ARBA00023242"/>
    </source>
</evidence>
<feature type="compositionally biased region" description="Acidic residues" evidence="11">
    <location>
        <begin position="638"/>
        <end position="649"/>
    </location>
</feature>
<dbReference type="GO" id="GO:0003714">
    <property type="term" value="F:transcription corepressor activity"/>
    <property type="evidence" value="ECO:0007669"/>
    <property type="project" value="TreeGrafter"/>
</dbReference>
<dbReference type="PANTHER" id="PTHR11085">
    <property type="entry name" value="NAD-DEPENDENT PROTEIN DEACYLASE SIRTUIN-5, MITOCHONDRIAL-RELATED"/>
    <property type="match status" value="1"/>
</dbReference>
<feature type="compositionally biased region" description="Polar residues" evidence="11">
    <location>
        <begin position="698"/>
        <end position="717"/>
    </location>
</feature>
<dbReference type="GO" id="GO:0017136">
    <property type="term" value="F:histone deacetylase activity, NAD-dependent"/>
    <property type="evidence" value="ECO:0007669"/>
    <property type="project" value="TreeGrafter"/>
</dbReference>
<feature type="active site" description="Proton acceptor" evidence="10">
    <location>
        <position position="350"/>
    </location>
</feature>
<feature type="compositionally biased region" description="Polar residues" evidence="11">
    <location>
        <begin position="732"/>
        <end position="741"/>
    </location>
</feature>
<dbReference type="GO" id="GO:0033553">
    <property type="term" value="C:rDNA heterochromatin"/>
    <property type="evidence" value="ECO:0007669"/>
    <property type="project" value="TreeGrafter"/>
</dbReference>
<evidence type="ECO:0000256" key="1">
    <source>
        <dbReference type="ARBA" id="ARBA00001947"/>
    </source>
</evidence>
<name>A0A5N5TAN7_9CRUS</name>
<dbReference type="InterPro" id="IPR003000">
    <property type="entry name" value="Sirtuin"/>
</dbReference>
<feature type="compositionally biased region" description="Polar residues" evidence="11">
    <location>
        <begin position="668"/>
        <end position="691"/>
    </location>
</feature>
<accession>A0A5N5TAN7</accession>
<evidence type="ECO:0000313" key="14">
    <source>
        <dbReference type="Proteomes" id="UP000326759"/>
    </source>
</evidence>
<keyword evidence="14" id="KW-1185">Reference proteome</keyword>
<dbReference type="InterPro" id="IPR050134">
    <property type="entry name" value="NAD-dep_sirtuin_deacylases"/>
</dbReference>
<keyword evidence="5" id="KW-0808">Transferase</keyword>
<dbReference type="Gene3D" id="3.30.1600.10">
    <property type="entry name" value="SIR2/SIRT2 'Small Domain"/>
    <property type="match status" value="1"/>
</dbReference>
<dbReference type="GO" id="GO:0002039">
    <property type="term" value="F:p53 binding"/>
    <property type="evidence" value="ECO:0007669"/>
    <property type="project" value="TreeGrafter"/>
</dbReference>
<feature type="binding site" evidence="10">
    <location>
        <position position="361"/>
    </location>
    <ligand>
        <name>Zn(2+)</name>
        <dbReference type="ChEBI" id="CHEBI:29105"/>
    </ligand>
</feature>
<dbReference type="Proteomes" id="UP000326759">
    <property type="component" value="Unassembled WGS sequence"/>
</dbReference>
<dbReference type="GO" id="GO:0005637">
    <property type="term" value="C:nuclear inner membrane"/>
    <property type="evidence" value="ECO:0007669"/>
    <property type="project" value="TreeGrafter"/>
</dbReference>
<evidence type="ECO:0000256" key="2">
    <source>
        <dbReference type="ARBA" id="ARBA00004123"/>
    </source>
</evidence>
<feature type="region of interest" description="Disordered" evidence="11">
    <location>
        <begin position="754"/>
        <end position="789"/>
    </location>
</feature>
<evidence type="ECO:0000256" key="6">
    <source>
        <dbReference type="ARBA" id="ARBA00022723"/>
    </source>
</evidence>
<evidence type="ECO:0000256" key="3">
    <source>
        <dbReference type="ARBA" id="ARBA00006924"/>
    </source>
</evidence>
<evidence type="ECO:0000256" key="5">
    <source>
        <dbReference type="ARBA" id="ARBA00022679"/>
    </source>
</evidence>
<evidence type="ECO:0000256" key="8">
    <source>
        <dbReference type="ARBA" id="ARBA00023027"/>
    </source>
</evidence>
<feature type="binding site" evidence="10">
    <location>
        <position position="403"/>
    </location>
    <ligand>
        <name>Zn(2+)</name>
        <dbReference type="ChEBI" id="CHEBI:29105"/>
    </ligand>
</feature>
<dbReference type="Gene3D" id="3.40.50.1220">
    <property type="entry name" value="TPP-binding domain"/>
    <property type="match status" value="2"/>
</dbReference>
<dbReference type="InterPro" id="IPR029035">
    <property type="entry name" value="DHS-like_NAD/FAD-binding_dom"/>
</dbReference>
<evidence type="ECO:0000256" key="10">
    <source>
        <dbReference type="PROSITE-ProRule" id="PRU00236"/>
    </source>
</evidence>
<keyword evidence="6 10" id="KW-0479">Metal-binding</keyword>
<comment type="similarity">
    <text evidence="3">Belongs to the sirtuin family. Class I subfamily.</text>
</comment>
<dbReference type="GO" id="GO:0046872">
    <property type="term" value="F:metal ion binding"/>
    <property type="evidence" value="ECO:0007669"/>
    <property type="project" value="UniProtKB-KW"/>
</dbReference>
<organism evidence="13 14">
    <name type="scientific">Armadillidium nasatum</name>
    <dbReference type="NCBI Taxonomy" id="96803"/>
    <lineage>
        <taxon>Eukaryota</taxon>
        <taxon>Metazoa</taxon>
        <taxon>Ecdysozoa</taxon>
        <taxon>Arthropoda</taxon>
        <taxon>Crustacea</taxon>
        <taxon>Multicrustacea</taxon>
        <taxon>Malacostraca</taxon>
        <taxon>Eumalacostraca</taxon>
        <taxon>Peracarida</taxon>
        <taxon>Isopoda</taxon>
        <taxon>Oniscidea</taxon>
        <taxon>Crinocheta</taxon>
        <taxon>Armadillidiidae</taxon>
        <taxon>Armadillidium</taxon>
    </lineage>
</organism>
<evidence type="ECO:0000256" key="11">
    <source>
        <dbReference type="SAM" id="MobiDB-lite"/>
    </source>
</evidence>
<dbReference type="AlphaFoldDB" id="A0A5N5TAN7"/>
<dbReference type="PROSITE" id="PS50305">
    <property type="entry name" value="SIRTUIN"/>
    <property type="match status" value="1"/>
</dbReference>
<dbReference type="Pfam" id="PF02146">
    <property type="entry name" value="SIR2"/>
    <property type="match status" value="1"/>
</dbReference>
<comment type="cofactor">
    <cofactor evidence="1">
        <name>Zn(2+)</name>
        <dbReference type="ChEBI" id="CHEBI:29105"/>
    </cofactor>
</comment>
<keyword evidence="8" id="KW-0520">NAD</keyword>
<proteinExistence type="inferred from homology"/>
<gene>
    <name evidence="13" type="primary">Sir2</name>
    <name evidence="13" type="ORF">Anas_01574</name>
</gene>
<evidence type="ECO:0000259" key="12">
    <source>
        <dbReference type="PROSITE" id="PS50305"/>
    </source>
</evidence>
<dbReference type="GO" id="GO:0070403">
    <property type="term" value="F:NAD+ binding"/>
    <property type="evidence" value="ECO:0007669"/>
    <property type="project" value="InterPro"/>
</dbReference>
<feature type="region of interest" description="Disordered" evidence="11">
    <location>
        <begin position="635"/>
        <end position="741"/>
    </location>
</feature>
<dbReference type="EMBL" id="SEYY01005592">
    <property type="protein sequence ID" value="KAB7503239.1"/>
    <property type="molecule type" value="Genomic_DNA"/>
</dbReference>
<feature type="compositionally biased region" description="Polar residues" evidence="11">
    <location>
        <begin position="569"/>
        <end position="578"/>
    </location>
</feature>
<keyword evidence="9" id="KW-0539">Nucleus</keyword>
<reference evidence="13 14" key="1">
    <citation type="journal article" date="2019" name="PLoS Biol.">
        <title>Sex chromosomes control vertical transmission of feminizing Wolbachia symbionts in an isopod.</title>
        <authorList>
            <person name="Becking T."/>
            <person name="Chebbi M.A."/>
            <person name="Giraud I."/>
            <person name="Moumen B."/>
            <person name="Laverre T."/>
            <person name="Caubet Y."/>
            <person name="Peccoud J."/>
            <person name="Gilbert C."/>
            <person name="Cordaux R."/>
        </authorList>
    </citation>
    <scope>NUCLEOTIDE SEQUENCE [LARGE SCALE GENOMIC DNA]</scope>
    <source>
        <strain evidence="13">ANa2</strain>
        <tissue evidence="13">Whole body excluding digestive tract and cuticle</tissue>
    </source>
</reference>
<evidence type="ECO:0000313" key="13">
    <source>
        <dbReference type="EMBL" id="KAB7503239.1"/>
    </source>
</evidence>
<feature type="domain" description="Deacetylase sirtuin-type" evidence="12">
    <location>
        <begin position="223"/>
        <end position="550"/>
    </location>
</feature>
<comment type="subcellular location">
    <subcellularLocation>
        <location evidence="2">Nucleus</location>
    </subcellularLocation>
</comment>
<dbReference type="PANTHER" id="PTHR11085:SF9">
    <property type="entry name" value="NAD-DEPENDENT PROTEIN DEACETYLASE SIRTUIN-1"/>
    <property type="match status" value="1"/>
</dbReference>
<dbReference type="GO" id="GO:0005654">
    <property type="term" value="C:nucleoplasm"/>
    <property type="evidence" value="ECO:0007669"/>
    <property type="project" value="TreeGrafter"/>
</dbReference>
<protein>
    <recommendedName>
        <fullName evidence="4">protein acetyllysine N-acetyltransferase</fullName>
        <ecNumber evidence="4">2.3.1.286</ecNumber>
    </recommendedName>
</protein>
<evidence type="ECO:0000256" key="4">
    <source>
        <dbReference type="ARBA" id="ARBA00012928"/>
    </source>
</evidence>
<dbReference type="FunFam" id="3.30.1600.10:FF:000013">
    <property type="entry name" value="NAD-dependent protein deacetylase sirtuin-1"/>
    <property type="match status" value="1"/>
</dbReference>
<dbReference type="InterPro" id="IPR026590">
    <property type="entry name" value="Ssirtuin_cat_dom"/>
</dbReference>
<dbReference type="EC" id="2.3.1.286" evidence="4"/>
<feature type="binding site" evidence="10">
    <location>
        <position position="358"/>
    </location>
    <ligand>
        <name>Zn(2+)</name>
        <dbReference type="ChEBI" id="CHEBI:29105"/>
    </ligand>
</feature>
<dbReference type="OrthoDB" id="424302at2759"/>
<sequence>KIVTSLSIVKAFITSFYVEEIRHSSKFVTMADERREMEGALPTKRARFEFYNNIEEESSKSSDSKFISISESFSGSGESTLTSDSGFNEFTPPQSIDDDIPNLASSSQTYAFERNDFTNKINDGEEISQKSSLMEEEEDNDDAVSVASTASDVSGLSDFSGKDWKPCAGPMSWVQQQMEKGVNPRTVLTHLLGNSFHIQQGVSDFMLWHFIVNMLSEPPKRERLRHINTLEDVIRLIKVCKKIIVLTGAGVSVSCGIPDFRSKDGIYSRLAIDFPDLPDPQAMFDINYFRKDPRPFFKFAKEIYPGQFTPSLCHRFIRLLEQNNKLLRNYTQNIDTLEKQAGIKNVIECHGSFATATCQKCAYKVDAEEIKEDVFAQHIPMCSLCSSNVNENESKFSETKSHCTNGKNKSVENYECNRVSNTSNSSGSNVRNSFESCSESDVLGNNFIKDTEPPSDPVMKPDIVFFGEGLPDEFHDKMAEDKDECDLLIVIGSSLKVRPVALIPSSIHPHVPQILINREPLTHMTFDVELLGDCDVIVSELCRRLNDSWKELATGVPLSEIQELPPRSSDVSESNSAKTPPDGSLQEAPHPKDESDIEALRACWAPKVKESMAARLPDGKFLFCGGHRYVFPGAEVYYDPDDDEEDDDDSKSSQQSDSDGADTEEPMMSNSNICEEETNQQIASRRSSQALSEDVDSLLSTASCDPINNTPDYTSEGNWGGSLDTFGGDLGHNNSASGGNVVDWTSLSASLATDSISNKHVEVEESFELDESSGKKGKIGRPQSARCSV</sequence>
<evidence type="ECO:0000256" key="7">
    <source>
        <dbReference type="ARBA" id="ARBA00022833"/>
    </source>
</evidence>
<comment type="caution">
    <text evidence="13">The sequence shown here is derived from an EMBL/GenBank/DDBJ whole genome shotgun (WGS) entry which is preliminary data.</text>
</comment>
<keyword evidence="7 10" id="KW-0862">Zinc</keyword>
<feature type="non-terminal residue" evidence="13">
    <location>
        <position position="1"/>
    </location>
</feature>
<dbReference type="InterPro" id="IPR026591">
    <property type="entry name" value="Sirtuin_cat_small_dom_sf"/>
</dbReference>